<dbReference type="RefSeq" id="WP_231959212.1">
    <property type="nucleotide sequence ID" value="NZ_LT629776.1"/>
</dbReference>
<dbReference type="STRING" id="545619.SAMN04489860_2350"/>
<organism evidence="6 7">
    <name type="scientific">Paraoerskovia marina</name>
    <dbReference type="NCBI Taxonomy" id="545619"/>
    <lineage>
        <taxon>Bacteria</taxon>
        <taxon>Bacillati</taxon>
        <taxon>Actinomycetota</taxon>
        <taxon>Actinomycetes</taxon>
        <taxon>Micrococcales</taxon>
        <taxon>Cellulomonadaceae</taxon>
        <taxon>Paraoerskovia</taxon>
    </lineage>
</organism>
<evidence type="ECO:0000256" key="2">
    <source>
        <dbReference type="ARBA" id="ARBA00022630"/>
    </source>
</evidence>
<dbReference type="PANTHER" id="PTHR43557:SF2">
    <property type="entry name" value="RIESKE DOMAIN-CONTAINING PROTEIN-RELATED"/>
    <property type="match status" value="1"/>
</dbReference>
<dbReference type="Pfam" id="PF07992">
    <property type="entry name" value="Pyr_redox_2"/>
    <property type="match status" value="1"/>
</dbReference>
<dbReference type="InterPro" id="IPR016156">
    <property type="entry name" value="FAD/NAD-linked_Rdtase_dimer_sf"/>
</dbReference>
<dbReference type="InterPro" id="IPR023753">
    <property type="entry name" value="FAD/NAD-binding_dom"/>
</dbReference>
<evidence type="ECO:0000256" key="4">
    <source>
        <dbReference type="ARBA" id="ARBA00023002"/>
    </source>
</evidence>
<dbReference type="eggNOG" id="COG0446">
    <property type="taxonomic scope" value="Bacteria"/>
</dbReference>
<evidence type="ECO:0000259" key="5">
    <source>
        <dbReference type="Pfam" id="PF07992"/>
    </source>
</evidence>
<keyword evidence="4" id="KW-0560">Oxidoreductase</keyword>
<evidence type="ECO:0000313" key="6">
    <source>
        <dbReference type="EMBL" id="SDS78078.1"/>
    </source>
</evidence>
<reference evidence="6 7" key="1">
    <citation type="submission" date="2016-10" db="EMBL/GenBank/DDBJ databases">
        <authorList>
            <person name="de Groot N.N."/>
        </authorList>
    </citation>
    <scope>NUCLEOTIDE SEQUENCE [LARGE SCALE GENOMIC DNA]</scope>
    <source>
        <strain evidence="6 7">DSM 22126</strain>
    </source>
</reference>
<proteinExistence type="predicted"/>
<dbReference type="Gene3D" id="3.50.50.60">
    <property type="entry name" value="FAD/NAD(P)-binding domain"/>
    <property type="match status" value="2"/>
</dbReference>
<comment type="cofactor">
    <cofactor evidence="1">
        <name>FAD</name>
        <dbReference type="ChEBI" id="CHEBI:57692"/>
    </cofactor>
</comment>
<dbReference type="GO" id="GO:0016651">
    <property type="term" value="F:oxidoreductase activity, acting on NAD(P)H"/>
    <property type="evidence" value="ECO:0007669"/>
    <property type="project" value="TreeGrafter"/>
</dbReference>
<dbReference type="InterPro" id="IPR050446">
    <property type="entry name" value="FAD-oxidoreductase/Apoptosis"/>
</dbReference>
<dbReference type="EMBL" id="LT629776">
    <property type="protein sequence ID" value="SDS78078.1"/>
    <property type="molecule type" value="Genomic_DNA"/>
</dbReference>
<evidence type="ECO:0000256" key="1">
    <source>
        <dbReference type="ARBA" id="ARBA00001974"/>
    </source>
</evidence>
<dbReference type="PRINTS" id="PR00469">
    <property type="entry name" value="PNDRDTASEII"/>
</dbReference>
<name>A0A1H1UZW3_9CELL</name>
<dbReference type="Gene3D" id="3.30.390.30">
    <property type="match status" value="1"/>
</dbReference>
<dbReference type="GO" id="GO:0005737">
    <property type="term" value="C:cytoplasm"/>
    <property type="evidence" value="ECO:0007669"/>
    <property type="project" value="TreeGrafter"/>
</dbReference>
<gene>
    <name evidence="6" type="ORF">SAMN04489860_2350</name>
</gene>
<feature type="domain" description="FAD/NAD(P)-binding" evidence="5">
    <location>
        <begin position="16"/>
        <end position="290"/>
    </location>
</feature>
<keyword evidence="3" id="KW-0274">FAD</keyword>
<dbReference type="AlphaFoldDB" id="A0A1H1UZW3"/>
<dbReference type="InterPro" id="IPR036188">
    <property type="entry name" value="FAD/NAD-bd_sf"/>
</dbReference>
<keyword evidence="7" id="KW-1185">Reference proteome</keyword>
<dbReference type="PRINTS" id="PR00368">
    <property type="entry name" value="FADPNR"/>
</dbReference>
<dbReference type="Proteomes" id="UP000185663">
    <property type="component" value="Chromosome I"/>
</dbReference>
<dbReference type="PANTHER" id="PTHR43557">
    <property type="entry name" value="APOPTOSIS-INDUCING FACTOR 1"/>
    <property type="match status" value="1"/>
</dbReference>
<dbReference type="SUPFAM" id="SSF55424">
    <property type="entry name" value="FAD/NAD-linked reductases, dimerisation (C-terminal) domain"/>
    <property type="match status" value="1"/>
</dbReference>
<evidence type="ECO:0000256" key="3">
    <source>
        <dbReference type="ARBA" id="ARBA00022827"/>
    </source>
</evidence>
<sequence length="427" mass="44539">MSSSAPETLPPHRLDSVLVIGAGLAGAQTVAALRGRGFTGEITLIGAEEVEPYDRPPLSKELLSRPEPAWLQDELGVDVHGGATAHLGETVEVLRLSDEDVRVSTSAGRSVAADAVVLAVGSRPLRPSHWESASLLHTVDDAAALRERLTPGHRLIVVGAGWIGAEVAGVAAGAGVQVTVVEAAETPLSRQLGDVGRRTVPWYEEAGVTLLTGVGVDAVSESAVHLVDGRVLDADTVLAAVGARPATGWLVGTVPVDDRGAIATDDVGRARFRGPGAGRVWAVGDCATRRDDVRGDVAGGHWSAALLDPDRTAAALLGQEVPPTAAPYVFSRQLGHDVAVFGEPDAHDDVVFREGEHGWAALYLDPTDDGRTDDEGNPVRALRAVVLADVPREISGVRKILGAAATPDVVVSRATDPSVRWRDVVAR</sequence>
<protein>
    <submittedName>
        <fullName evidence="6">Pyridine nucleotide-disulphide oxidoreductase</fullName>
    </submittedName>
</protein>
<keyword evidence="2" id="KW-0285">Flavoprotein</keyword>
<dbReference type="SUPFAM" id="SSF51905">
    <property type="entry name" value="FAD/NAD(P)-binding domain"/>
    <property type="match status" value="1"/>
</dbReference>
<accession>A0A1H1UZW3</accession>
<evidence type="ECO:0000313" key="7">
    <source>
        <dbReference type="Proteomes" id="UP000185663"/>
    </source>
</evidence>